<accession>A0A067N7A0</accession>
<dbReference type="OrthoDB" id="3362250at2759"/>
<proteinExistence type="predicted"/>
<dbReference type="HOGENOM" id="CLU_037230_0_0_1"/>
<dbReference type="EMBL" id="KL198012">
    <property type="protein sequence ID" value="KDQ23729.1"/>
    <property type="molecule type" value="Genomic_DNA"/>
</dbReference>
<gene>
    <name evidence="1" type="ORF">PLEOSDRAFT_1048412</name>
</gene>
<dbReference type="Proteomes" id="UP000027073">
    <property type="component" value="Unassembled WGS sequence"/>
</dbReference>
<protein>
    <submittedName>
        <fullName evidence="1">Uncharacterized protein</fullName>
    </submittedName>
</protein>
<dbReference type="InParanoid" id="A0A067N7A0"/>
<evidence type="ECO:0000313" key="2">
    <source>
        <dbReference type="Proteomes" id="UP000027073"/>
    </source>
</evidence>
<dbReference type="VEuPathDB" id="FungiDB:PLEOSDRAFT_1048412"/>
<dbReference type="AlphaFoldDB" id="A0A067N7A0"/>
<evidence type="ECO:0000313" key="1">
    <source>
        <dbReference type="EMBL" id="KDQ23729.1"/>
    </source>
</evidence>
<organism evidence="1 2">
    <name type="scientific">Pleurotus ostreatus (strain PC15)</name>
    <name type="common">Oyster mushroom</name>
    <dbReference type="NCBI Taxonomy" id="1137138"/>
    <lineage>
        <taxon>Eukaryota</taxon>
        <taxon>Fungi</taxon>
        <taxon>Dikarya</taxon>
        <taxon>Basidiomycota</taxon>
        <taxon>Agaricomycotina</taxon>
        <taxon>Agaricomycetes</taxon>
        <taxon>Agaricomycetidae</taxon>
        <taxon>Agaricales</taxon>
        <taxon>Pleurotineae</taxon>
        <taxon>Pleurotaceae</taxon>
        <taxon>Pleurotus</taxon>
    </lineage>
</organism>
<reference evidence="2" key="1">
    <citation type="journal article" date="2014" name="Proc. Natl. Acad. Sci. U.S.A.">
        <title>Extensive sampling of basidiomycete genomes demonstrates inadequacy of the white-rot/brown-rot paradigm for wood decay fungi.</title>
        <authorList>
            <person name="Riley R."/>
            <person name="Salamov A.A."/>
            <person name="Brown D.W."/>
            <person name="Nagy L.G."/>
            <person name="Floudas D."/>
            <person name="Held B.W."/>
            <person name="Levasseur A."/>
            <person name="Lombard V."/>
            <person name="Morin E."/>
            <person name="Otillar R."/>
            <person name="Lindquist E.A."/>
            <person name="Sun H."/>
            <person name="LaButti K.M."/>
            <person name="Schmutz J."/>
            <person name="Jabbour D."/>
            <person name="Luo H."/>
            <person name="Baker S.E."/>
            <person name="Pisabarro A.G."/>
            <person name="Walton J.D."/>
            <person name="Blanchette R.A."/>
            <person name="Henrissat B."/>
            <person name="Martin F."/>
            <person name="Cullen D."/>
            <person name="Hibbett D.S."/>
            <person name="Grigoriev I.V."/>
        </authorList>
    </citation>
    <scope>NUCLEOTIDE SEQUENCE [LARGE SCALE GENOMIC DNA]</scope>
    <source>
        <strain evidence="2">PC15</strain>
    </source>
</reference>
<sequence length="314" mass="34627">MAWCLTRTDTTILSSDVLQDMRVNVSVEGHEQILWYKERFLSDDEIIENVVHNPTSTICWTIHRPKRGWYMRIRAPSFPPGMFIPLMPVPPASMHHVDAALTFSSRTNALAPSRTPASAHSYPPTSPPVVVVVEPPSPTDTDVSEVNLDAVVESMKPAAAVKKPPPPPTQITDFILAPYTGGVQPEAPSLLSRAFSFLKTHAPHHSNSFTLTRMSAGGAPPPYTPAAPIGTPPMPDNLPLLTFHDHTPVLTVRSITGLLEIDIEEERLLGIDTSFWIAVALTYLEFLEEREVSDFCCNTEMHQLNTLHPELSSS</sequence>
<name>A0A067N7A0_PLEO1</name>
<dbReference type="STRING" id="1137138.A0A067N7A0"/>